<dbReference type="PANTHER" id="PTHR47501:SF7">
    <property type="entry name" value="TRANSPOSASE"/>
    <property type="match status" value="1"/>
</dbReference>
<reference evidence="1 2" key="1">
    <citation type="submission" date="2021-04" db="EMBL/GenBank/DDBJ databases">
        <authorList>
            <person name="De Guttry C."/>
            <person name="Zahm M."/>
            <person name="Klopp C."/>
            <person name="Cabau C."/>
            <person name="Louis A."/>
            <person name="Berthelot C."/>
            <person name="Parey E."/>
            <person name="Roest Crollius H."/>
            <person name="Montfort J."/>
            <person name="Robinson-Rechavi M."/>
            <person name="Bucao C."/>
            <person name="Bouchez O."/>
            <person name="Gislard M."/>
            <person name="Lluch J."/>
            <person name="Milhes M."/>
            <person name="Lampietro C."/>
            <person name="Lopez Roques C."/>
            <person name="Donnadieu C."/>
            <person name="Braasch I."/>
            <person name="Desvignes T."/>
            <person name="Postlethwait J."/>
            <person name="Bobe J."/>
            <person name="Wedekind C."/>
            <person name="Guiguen Y."/>
        </authorList>
    </citation>
    <scope>NUCLEOTIDE SEQUENCE [LARGE SCALE GENOMIC DNA]</scope>
    <source>
        <strain evidence="1">Cs_M1</strain>
        <tissue evidence="1">Blood</tissue>
    </source>
</reference>
<accession>A0AAN8L2Y2</accession>
<name>A0AAN8L2Y2_9TELE</name>
<keyword evidence="2" id="KW-1185">Reference proteome</keyword>
<dbReference type="SUPFAM" id="SSF53098">
    <property type="entry name" value="Ribonuclease H-like"/>
    <property type="match status" value="1"/>
</dbReference>
<protein>
    <recommendedName>
        <fullName evidence="3">Transposase</fullName>
    </recommendedName>
</protein>
<evidence type="ECO:0008006" key="3">
    <source>
        <dbReference type="Google" id="ProtNLM"/>
    </source>
</evidence>
<comment type="caution">
    <text evidence="1">The sequence shown here is derived from an EMBL/GenBank/DDBJ whole genome shotgun (WGS) entry which is preliminary data.</text>
</comment>
<gene>
    <name evidence="1" type="ORF">J4Q44_G00299720</name>
</gene>
<dbReference type="Proteomes" id="UP001356427">
    <property type="component" value="Unassembled WGS sequence"/>
</dbReference>
<organism evidence="1 2">
    <name type="scientific">Coregonus suidteri</name>
    <dbReference type="NCBI Taxonomy" id="861788"/>
    <lineage>
        <taxon>Eukaryota</taxon>
        <taxon>Metazoa</taxon>
        <taxon>Chordata</taxon>
        <taxon>Craniata</taxon>
        <taxon>Vertebrata</taxon>
        <taxon>Euteleostomi</taxon>
        <taxon>Actinopterygii</taxon>
        <taxon>Neopterygii</taxon>
        <taxon>Teleostei</taxon>
        <taxon>Protacanthopterygii</taxon>
        <taxon>Salmoniformes</taxon>
        <taxon>Salmonidae</taxon>
        <taxon>Coregoninae</taxon>
        <taxon>Coregonus</taxon>
    </lineage>
</organism>
<dbReference type="AlphaFoldDB" id="A0AAN8L2Y2"/>
<dbReference type="EMBL" id="JAGTTL010000028">
    <property type="protein sequence ID" value="KAK6299939.1"/>
    <property type="molecule type" value="Genomic_DNA"/>
</dbReference>
<proteinExistence type="predicted"/>
<evidence type="ECO:0000313" key="1">
    <source>
        <dbReference type="EMBL" id="KAK6299939.1"/>
    </source>
</evidence>
<dbReference type="PANTHER" id="PTHR47501">
    <property type="entry name" value="TRANSPOSASE-RELATED"/>
    <property type="match status" value="1"/>
</dbReference>
<sequence length="274" mass="30655">MEMKKVTEAMGGVDQIATTTDCWSARRRSFIGVTAYWIDPDSLNRCTAALACKRLRGSHTFDVLAGALNDIHSEFEIQGKIVRTTTDNGSNFLKAFQLFGEDENNKTVEAVGGEAAQPGQEDGEDEQEESEEVEFVDVATILNEDDGFEYQLPKHQRCAYHLLNLVFTVDALKVTSSEAYIKVSCLTFGKCQALWNKCGRFTFATETVEDACDLQLLRPNATKWNSWFMAVERLLRIVKDKGEAAVRVLCTHFEVPIVCCHHEPSRKGHQHPAG</sequence>
<evidence type="ECO:0000313" key="2">
    <source>
        <dbReference type="Proteomes" id="UP001356427"/>
    </source>
</evidence>
<dbReference type="InterPro" id="IPR012337">
    <property type="entry name" value="RNaseH-like_sf"/>
</dbReference>